<dbReference type="InterPro" id="IPR004358">
    <property type="entry name" value="Sig_transdc_His_kin-like_C"/>
</dbReference>
<dbReference type="SUPFAM" id="SSF55781">
    <property type="entry name" value="GAF domain-like"/>
    <property type="match status" value="1"/>
</dbReference>
<dbReference type="Pfam" id="PF08448">
    <property type="entry name" value="PAS_4"/>
    <property type="match status" value="1"/>
</dbReference>
<comment type="catalytic activity">
    <reaction evidence="1">
        <text>ATP + protein L-histidine = ADP + protein N-phospho-L-histidine.</text>
        <dbReference type="EC" id="2.7.13.3"/>
    </reaction>
</comment>
<proteinExistence type="predicted"/>
<dbReference type="PANTHER" id="PTHR44936:SF10">
    <property type="entry name" value="SENSOR PROTEIN RSTB"/>
    <property type="match status" value="1"/>
</dbReference>
<dbReference type="Gene3D" id="3.30.565.10">
    <property type="entry name" value="Histidine kinase-like ATPase, C-terminal domain"/>
    <property type="match status" value="1"/>
</dbReference>
<dbReference type="InterPro" id="IPR005467">
    <property type="entry name" value="His_kinase_dom"/>
</dbReference>
<sequence length="551" mass="59276">MTTDSVTPQEAREELYDCIRGEGSFESKARAALEVGTRFLDADSGYLARVDTETEHWELLVSAESVDGEPLTDQGLDFEVSYCRRTVGADAGQIALHDAPAQGWADDPAFQEQGFHCYHGTTLIVDGEPYGTVCFVAEGPREEFSDCECLFAELIARLLERELERQQHETELTRQANLATVLNRVLRHNLRNKLSVIRGYTQLLADSVDDAAAAPTDDATAAPTDDATAAPTDDATAVSANPAADSAVGETALDTIDSLIELSEKARKLDHIIGADTDPETADLSALAESIAGTVACQYPAATIQIDAEESVTGQVLPSIERALTELVENAAKHGGEAPSVRIDVEAAGNDIEIRIADDGPGIAAHEVSVLENGAESPLTHGSGLGLWLAHWIVSSHGGSIEATVSDAGTTMTVRLQETLDQPTTDGAADLTRTADQYQAAFEESSDAMVIVDTEGRIIEANPAATDVYGIESQQLLGRSIAEFLPEEFDFEAAWRRFQTRDSKHDTVTIVGGDGVERRVEYTGTTDIIPGHHLIVSRELSKWSVEERRVS</sequence>
<comment type="caution">
    <text evidence="10">The sequence shown here is derived from an EMBL/GenBank/DDBJ whole genome shotgun (WGS) entry which is preliminary data.</text>
</comment>
<dbReference type="Gene3D" id="3.30.450.20">
    <property type="entry name" value="PAS domain"/>
    <property type="match status" value="1"/>
</dbReference>
<feature type="domain" description="PAS" evidence="9">
    <location>
        <begin position="434"/>
        <end position="488"/>
    </location>
</feature>
<dbReference type="SUPFAM" id="SSF55785">
    <property type="entry name" value="PYP-like sensor domain (PAS domain)"/>
    <property type="match status" value="1"/>
</dbReference>
<evidence type="ECO:0000313" key="10">
    <source>
        <dbReference type="EMBL" id="MFD1642346.1"/>
    </source>
</evidence>
<evidence type="ECO:0000256" key="6">
    <source>
        <dbReference type="ARBA" id="ARBA00022840"/>
    </source>
</evidence>
<dbReference type="RefSeq" id="WP_256395284.1">
    <property type="nucleotide sequence ID" value="NZ_JANHDJ010000002.1"/>
</dbReference>
<dbReference type="NCBIfam" id="TIGR00229">
    <property type="entry name" value="sensory_box"/>
    <property type="match status" value="1"/>
</dbReference>
<keyword evidence="11" id="KW-1185">Reference proteome</keyword>
<evidence type="ECO:0000256" key="4">
    <source>
        <dbReference type="ARBA" id="ARBA00022741"/>
    </source>
</evidence>
<dbReference type="GO" id="GO:0004673">
    <property type="term" value="F:protein histidine kinase activity"/>
    <property type="evidence" value="ECO:0007669"/>
    <property type="project" value="UniProtKB-EC"/>
</dbReference>
<dbReference type="Pfam" id="PF01590">
    <property type="entry name" value="GAF"/>
    <property type="match status" value="1"/>
</dbReference>
<feature type="region of interest" description="Disordered" evidence="7">
    <location>
        <begin position="215"/>
        <end position="246"/>
    </location>
</feature>
<dbReference type="InterPro" id="IPR035965">
    <property type="entry name" value="PAS-like_dom_sf"/>
</dbReference>
<dbReference type="InterPro" id="IPR050980">
    <property type="entry name" value="2C_sensor_his_kinase"/>
</dbReference>
<keyword evidence="6 10" id="KW-0067">ATP-binding</keyword>
<feature type="domain" description="Histidine kinase" evidence="8">
    <location>
        <begin position="185"/>
        <end position="420"/>
    </location>
</feature>
<dbReference type="EC" id="2.7.13.3" evidence="2"/>
<dbReference type="InterPro" id="IPR000014">
    <property type="entry name" value="PAS"/>
</dbReference>
<dbReference type="InterPro" id="IPR003594">
    <property type="entry name" value="HATPase_dom"/>
</dbReference>
<dbReference type="Pfam" id="PF02518">
    <property type="entry name" value="HATPase_c"/>
    <property type="match status" value="1"/>
</dbReference>
<dbReference type="PANTHER" id="PTHR44936">
    <property type="entry name" value="SENSOR PROTEIN CREC"/>
    <property type="match status" value="1"/>
</dbReference>
<gene>
    <name evidence="10" type="ORF">ACFSBW_10730</name>
</gene>
<evidence type="ECO:0000256" key="3">
    <source>
        <dbReference type="ARBA" id="ARBA00022679"/>
    </source>
</evidence>
<dbReference type="PROSITE" id="PS50109">
    <property type="entry name" value="HIS_KIN"/>
    <property type="match status" value="1"/>
</dbReference>
<evidence type="ECO:0000259" key="8">
    <source>
        <dbReference type="PROSITE" id="PS50109"/>
    </source>
</evidence>
<evidence type="ECO:0000313" key="11">
    <source>
        <dbReference type="Proteomes" id="UP001597052"/>
    </source>
</evidence>
<dbReference type="PROSITE" id="PS50112">
    <property type="entry name" value="PAS"/>
    <property type="match status" value="1"/>
</dbReference>
<dbReference type="PRINTS" id="PR00344">
    <property type="entry name" value="BCTRLSENSOR"/>
</dbReference>
<dbReference type="SMART" id="SM00387">
    <property type="entry name" value="HATPase_c"/>
    <property type="match status" value="1"/>
</dbReference>
<feature type="compositionally biased region" description="Low complexity" evidence="7">
    <location>
        <begin position="215"/>
        <end position="240"/>
    </location>
</feature>
<dbReference type="InterPro" id="IPR036890">
    <property type="entry name" value="HATPase_C_sf"/>
</dbReference>
<name>A0ABD6DBS0_9EURY</name>
<dbReference type="SMART" id="SM00091">
    <property type="entry name" value="PAS"/>
    <property type="match status" value="1"/>
</dbReference>
<organism evidence="10 11">
    <name type="scientific">Halohasta litorea</name>
    <dbReference type="NCBI Taxonomy" id="869891"/>
    <lineage>
        <taxon>Archaea</taxon>
        <taxon>Methanobacteriati</taxon>
        <taxon>Methanobacteriota</taxon>
        <taxon>Stenosarchaea group</taxon>
        <taxon>Halobacteria</taxon>
        <taxon>Halobacteriales</taxon>
        <taxon>Haloferacaceae</taxon>
        <taxon>Halohasta</taxon>
    </lineage>
</organism>
<keyword evidence="4" id="KW-0547">Nucleotide-binding</keyword>
<dbReference type="Proteomes" id="UP001597052">
    <property type="component" value="Unassembled WGS sequence"/>
</dbReference>
<evidence type="ECO:0000256" key="5">
    <source>
        <dbReference type="ARBA" id="ARBA00022777"/>
    </source>
</evidence>
<keyword evidence="5" id="KW-0418">Kinase</keyword>
<dbReference type="InterPro" id="IPR013656">
    <property type="entry name" value="PAS_4"/>
</dbReference>
<protein>
    <recommendedName>
        <fullName evidence="2">histidine kinase</fullName>
        <ecNumber evidence="2">2.7.13.3</ecNumber>
    </recommendedName>
</protein>
<dbReference type="CDD" id="cd00075">
    <property type="entry name" value="HATPase"/>
    <property type="match status" value="1"/>
</dbReference>
<keyword evidence="3" id="KW-0808">Transferase</keyword>
<dbReference type="GO" id="GO:0005524">
    <property type="term" value="F:ATP binding"/>
    <property type="evidence" value="ECO:0007669"/>
    <property type="project" value="UniProtKB-KW"/>
</dbReference>
<dbReference type="Gene3D" id="3.30.450.40">
    <property type="match status" value="1"/>
</dbReference>
<evidence type="ECO:0000256" key="1">
    <source>
        <dbReference type="ARBA" id="ARBA00000085"/>
    </source>
</evidence>
<dbReference type="InterPro" id="IPR029016">
    <property type="entry name" value="GAF-like_dom_sf"/>
</dbReference>
<dbReference type="CDD" id="cd00130">
    <property type="entry name" value="PAS"/>
    <property type="match status" value="1"/>
</dbReference>
<evidence type="ECO:0000256" key="7">
    <source>
        <dbReference type="SAM" id="MobiDB-lite"/>
    </source>
</evidence>
<dbReference type="InterPro" id="IPR003018">
    <property type="entry name" value="GAF"/>
</dbReference>
<dbReference type="EMBL" id="JBHUDM010000002">
    <property type="protein sequence ID" value="MFD1642346.1"/>
    <property type="molecule type" value="Genomic_DNA"/>
</dbReference>
<evidence type="ECO:0000259" key="9">
    <source>
        <dbReference type="PROSITE" id="PS50112"/>
    </source>
</evidence>
<dbReference type="AlphaFoldDB" id="A0ABD6DBS0"/>
<dbReference type="SUPFAM" id="SSF55874">
    <property type="entry name" value="ATPase domain of HSP90 chaperone/DNA topoisomerase II/histidine kinase"/>
    <property type="match status" value="1"/>
</dbReference>
<reference evidence="10 11" key="1">
    <citation type="journal article" date="2019" name="Int. J. Syst. Evol. Microbiol.">
        <title>The Global Catalogue of Microorganisms (GCM) 10K type strain sequencing project: providing services to taxonomists for standard genome sequencing and annotation.</title>
        <authorList>
            <consortium name="The Broad Institute Genomics Platform"/>
            <consortium name="The Broad Institute Genome Sequencing Center for Infectious Disease"/>
            <person name="Wu L."/>
            <person name="Ma J."/>
        </authorList>
    </citation>
    <scope>NUCLEOTIDE SEQUENCE [LARGE SCALE GENOMIC DNA]</scope>
    <source>
        <strain evidence="10 11">CGMCC 1.10593</strain>
    </source>
</reference>
<accession>A0ABD6DBS0</accession>
<evidence type="ECO:0000256" key="2">
    <source>
        <dbReference type="ARBA" id="ARBA00012438"/>
    </source>
</evidence>